<dbReference type="Gene3D" id="2.30.30.60">
    <property type="match status" value="1"/>
</dbReference>
<dbReference type="GO" id="GO:0016020">
    <property type="term" value="C:membrane"/>
    <property type="evidence" value="ECO:0007669"/>
    <property type="project" value="UniProtKB-SubCell"/>
</dbReference>
<evidence type="ECO:0000256" key="5">
    <source>
        <dbReference type="ARBA" id="ARBA00023136"/>
    </source>
</evidence>
<evidence type="ECO:0000256" key="3">
    <source>
        <dbReference type="ARBA" id="ARBA00022692"/>
    </source>
</evidence>
<dbReference type="InterPro" id="IPR023408">
    <property type="entry name" value="MscS_beta-dom_sf"/>
</dbReference>
<keyword evidence="5 7" id="KW-0472">Membrane</keyword>
<dbReference type="Gene3D" id="1.10.287.1260">
    <property type="match status" value="1"/>
</dbReference>
<protein>
    <submittedName>
        <fullName evidence="9">Mechanosensitive ion channel family protein</fullName>
    </submittedName>
</protein>
<feature type="region of interest" description="Disordered" evidence="6">
    <location>
        <begin position="303"/>
        <end position="327"/>
    </location>
</feature>
<dbReference type="EMBL" id="CP042430">
    <property type="protein sequence ID" value="QEC47955.1"/>
    <property type="molecule type" value="Genomic_DNA"/>
</dbReference>
<evidence type="ECO:0000256" key="4">
    <source>
        <dbReference type="ARBA" id="ARBA00022989"/>
    </source>
</evidence>
<evidence type="ECO:0000256" key="2">
    <source>
        <dbReference type="ARBA" id="ARBA00008017"/>
    </source>
</evidence>
<dbReference type="KEGG" id="bsol:FSW04_10490"/>
<feature type="transmembrane region" description="Helical" evidence="7">
    <location>
        <begin position="56"/>
        <end position="73"/>
    </location>
</feature>
<dbReference type="InterPro" id="IPR045275">
    <property type="entry name" value="MscS_archaea/bacteria_type"/>
</dbReference>
<dbReference type="PANTHER" id="PTHR30221">
    <property type="entry name" value="SMALL-CONDUCTANCE MECHANOSENSITIVE CHANNEL"/>
    <property type="match status" value="1"/>
</dbReference>
<feature type="transmembrane region" description="Helical" evidence="7">
    <location>
        <begin position="29"/>
        <end position="44"/>
    </location>
</feature>
<keyword evidence="3 7" id="KW-0812">Transmembrane</keyword>
<evidence type="ECO:0000256" key="6">
    <source>
        <dbReference type="SAM" id="MobiDB-lite"/>
    </source>
</evidence>
<organism evidence="9 10">
    <name type="scientific">Baekduia soli</name>
    <dbReference type="NCBI Taxonomy" id="496014"/>
    <lineage>
        <taxon>Bacteria</taxon>
        <taxon>Bacillati</taxon>
        <taxon>Actinomycetota</taxon>
        <taxon>Thermoleophilia</taxon>
        <taxon>Solirubrobacterales</taxon>
        <taxon>Baekduiaceae</taxon>
        <taxon>Baekduia</taxon>
    </lineage>
</organism>
<dbReference type="SUPFAM" id="SSF50182">
    <property type="entry name" value="Sm-like ribonucleoproteins"/>
    <property type="match status" value="1"/>
</dbReference>
<dbReference type="Pfam" id="PF00924">
    <property type="entry name" value="MS_channel_2nd"/>
    <property type="match status" value="1"/>
</dbReference>
<gene>
    <name evidence="9" type="ORF">FSW04_10490</name>
</gene>
<feature type="transmembrane region" description="Helical" evidence="7">
    <location>
        <begin position="128"/>
        <end position="152"/>
    </location>
</feature>
<dbReference type="GO" id="GO:0008381">
    <property type="term" value="F:mechanosensitive monoatomic ion channel activity"/>
    <property type="evidence" value="ECO:0007669"/>
    <property type="project" value="InterPro"/>
</dbReference>
<accession>A0A5B8U4Y0</accession>
<comment type="subcellular location">
    <subcellularLocation>
        <location evidence="1">Membrane</location>
        <topology evidence="1">Multi-pass membrane protein</topology>
    </subcellularLocation>
</comment>
<name>A0A5B8U4Y0_9ACTN</name>
<evidence type="ECO:0000259" key="8">
    <source>
        <dbReference type="Pfam" id="PF00924"/>
    </source>
</evidence>
<feature type="transmembrane region" description="Helical" evidence="7">
    <location>
        <begin position="94"/>
        <end position="116"/>
    </location>
</feature>
<dbReference type="InterPro" id="IPR011014">
    <property type="entry name" value="MscS_channel_TM-2"/>
</dbReference>
<feature type="domain" description="Mechanosensitive ion channel MscS" evidence="8">
    <location>
        <begin position="141"/>
        <end position="207"/>
    </location>
</feature>
<keyword evidence="10" id="KW-1185">Reference proteome</keyword>
<dbReference type="InterPro" id="IPR010920">
    <property type="entry name" value="LSM_dom_sf"/>
</dbReference>
<dbReference type="SUPFAM" id="SSF82861">
    <property type="entry name" value="Mechanosensitive channel protein MscS (YggB), transmembrane region"/>
    <property type="match status" value="1"/>
</dbReference>
<evidence type="ECO:0000256" key="1">
    <source>
        <dbReference type="ARBA" id="ARBA00004141"/>
    </source>
</evidence>
<reference evidence="9 10" key="1">
    <citation type="journal article" date="2018" name="J. Microbiol.">
        <title>Baekduia soli gen. nov., sp. nov., a novel bacterium isolated from the soil of Baekdu Mountain and proposal of a novel family name, Baekduiaceae fam. nov.</title>
        <authorList>
            <person name="An D.S."/>
            <person name="Siddiqi M.Z."/>
            <person name="Kim K.H."/>
            <person name="Yu H.S."/>
            <person name="Im W.T."/>
        </authorList>
    </citation>
    <scope>NUCLEOTIDE SEQUENCE [LARGE SCALE GENOMIC DNA]</scope>
    <source>
        <strain evidence="9 10">BR7-21</strain>
    </source>
</reference>
<keyword evidence="4 7" id="KW-1133">Transmembrane helix</keyword>
<comment type="similarity">
    <text evidence="2">Belongs to the MscS (TC 1.A.23) family.</text>
</comment>
<evidence type="ECO:0000256" key="7">
    <source>
        <dbReference type="SAM" id="Phobius"/>
    </source>
</evidence>
<dbReference type="InterPro" id="IPR006685">
    <property type="entry name" value="MscS_channel_2nd"/>
</dbReference>
<proteinExistence type="inferred from homology"/>
<dbReference type="PANTHER" id="PTHR30221:SF1">
    <property type="entry name" value="SMALL-CONDUCTANCE MECHANOSENSITIVE CHANNEL"/>
    <property type="match status" value="1"/>
</dbReference>
<dbReference type="OrthoDB" id="2373720at2"/>
<evidence type="ECO:0000313" key="9">
    <source>
        <dbReference type="EMBL" id="QEC47955.1"/>
    </source>
</evidence>
<dbReference type="Proteomes" id="UP000321805">
    <property type="component" value="Chromosome"/>
</dbReference>
<dbReference type="AlphaFoldDB" id="A0A5B8U4Y0"/>
<sequence>MPRPSSYPGRAAKARADAWRAARRARREVLVLGPLLVAVLVVYERRHQIAPGFERYVRYGTVLALLLLGWGLARDLGRAVGPQLLRRLDPSTAGSVGFLIRLVALLVAIVVALRIAGVHQSDLAVGGVFTAVVVGLAAQQTLGNLFAGMVLLSARPFRVGERVRFQAGNLAGTTEGIVESLGLMYITLSQGGDVVYLPNSAALSAAVQPLREPAGVDFTARLRPGVRTADVQRLLELLVDVPTRHAPVIRLESVDDEEVVVRIQATPVDADDGWRLADQVLAAIDRVVGEDITLEHVIGERTAPADRLGRPGADGPGDGDGDGPPPG</sequence>
<evidence type="ECO:0000313" key="10">
    <source>
        <dbReference type="Proteomes" id="UP000321805"/>
    </source>
</evidence>